<evidence type="ECO:0000313" key="3">
    <source>
        <dbReference type="Proteomes" id="UP001321749"/>
    </source>
</evidence>
<dbReference type="EMBL" id="MU865145">
    <property type="protein sequence ID" value="KAK4456992.1"/>
    <property type="molecule type" value="Genomic_DNA"/>
</dbReference>
<dbReference type="AlphaFoldDB" id="A0AAV9H8A3"/>
<feature type="signal peptide" evidence="1">
    <location>
        <begin position="1"/>
        <end position="17"/>
    </location>
</feature>
<dbReference type="InterPro" id="IPR025649">
    <property type="entry name" value="DUF4360"/>
</dbReference>
<keyword evidence="1" id="KW-0732">Signal</keyword>
<feature type="chain" id="PRO_5043832810" description="Secreted protein" evidence="1">
    <location>
        <begin position="18"/>
        <end position="199"/>
    </location>
</feature>
<comment type="caution">
    <text evidence="2">The sequence shown here is derived from an EMBL/GenBank/DDBJ whole genome shotgun (WGS) entry which is preliminary data.</text>
</comment>
<gene>
    <name evidence="2" type="ORF">QBC42DRAFT_320382</name>
</gene>
<evidence type="ECO:0000256" key="1">
    <source>
        <dbReference type="SAM" id="SignalP"/>
    </source>
</evidence>
<protein>
    <recommendedName>
        <fullName evidence="4">Secreted protein</fullName>
    </recommendedName>
</protein>
<proteinExistence type="predicted"/>
<sequence>MKFQALTSLLFATAAVAADADAAAPALAAGARISSIKYSGNGCLRDPKYSGGLADPTFTYSNFAATLPGVNQTLNCQVHIEITGVGAGWQVALGQNAVRSHLVLTPDTRLDYFTTVFFSEAASQTSTVRGHISNTADGTIDQTLTLVNNLAGNKVWSQCTGSSGYTGILNVNFRGALSGSGRAYYEALTENWDLEWRRC</sequence>
<name>A0AAV9H8A3_9PEZI</name>
<reference evidence="2" key="2">
    <citation type="submission" date="2023-06" db="EMBL/GenBank/DDBJ databases">
        <authorList>
            <consortium name="Lawrence Berkeley National Laboratory"/>
            <person name="Mondo S.J."/>
            <person name="Hensen N."/>
            <person name="Bonometti L."/>
            <person name="Westerberg I."/>
            <person name="Brannstrom I.O."/>
            <person name="Guillou S."/>
            <person name="Cros-Aarteil S."/>
            <person name="Calhoun S."/>
            <person name="Haridas S."/>
            <person name="Kuo A."/>
            <person name="Pangilinan J."/>
            <person name="Riley R."/>
            <person name="Labutti K."/>
            <person name="Andreopoulos B."/>
            <person name="Lipzen A."/>
            <person name="Chen C."/>
            <person name="Yanf M."/>
            <person name="Daum C."/>
            <person name="Ng V."/>
            <person name="Clum A."/>
            <person name="Steindorff A."/>
            <person name="Ohm R."/>
            <person name="Martin F."/>
            <person name="Silar P."/>
            <person name="Natvig D."/>
            <person name="Lalanne C."/>
            <person name="Gautier V."/>
            <person name="Ament-Velasquez S.L."/>
            <person name="Kruys A."/>
            <person name="Hutchinson M.I."/>
            <person name="Powell A.J."/>
            <person name="Barry K."/>
            <person name="Miller A.N."/>
            <person name="Grigoriev I.V."/>
            <person name="Debuchy R."/>
            <person name="Gladieux P."/>
            <person name="Thoren M.H."/>
            <person name="Johannesson H."/>
        </authorList>
    </citation>
    <scope>NUCLEOTIDE SEQUENCE</scope>
    <source>
        <strain evidence="2">PSN324</strain>
    </source>
</reference>
<accession>A0AAV9H8A3</accession>
<evidence type="ECO:0000313" key="2">
    <source>
        <dbReference type="EMBL" id="KAK4456992.1"/>
    </source>
</evidence>
<organism evidence="2 3">
    <name type="scientific">Cladorrhinum samala</name>
    <dbReference type="NCBI Taxonomy" id="585594"/>
    <lineage>
        <taxon>Eukaryota</taxon>
        <taxon>Fungi</taxon>
        <taxon>Dikarya</taxon>
        <taxon>Ascomycota</taxon>
        <taxon>Pezizomycotina</taxon>
        <taxon>Sordariomycetes</taxon>
        <taxon>Sordariomycetidae</taxon>
        <taxon>Sordariales</taxon>
        <taxon>Podosporaceae</taxon>
        <taxon>Cladorrhinum</taxon>
    </lineage>
</organism>
<dbReference type="PANTHER" id="PTHR38847">
    <property type="match status" value="1"/>
</dbReference>
<keyword evidence="3" id="KW-1185">Reference proteome</keyword>
<dbReference type="PANTHER" id="PTHR38847:SF1">
    <property type="entry name" value="PSEUDOURIDINE SYNTHASE RSUA_RLUA-LIKE DOMAIN-CONTAINING PROTEIN"/>
    <property type="match status" value="1"/>
</dbReference>
<evidence type="ECO:0008006" key="4">
    <source>
        <dbReference type="Google" id="ProtNLM"/>
    </source>
</evidence>
<dbReference type="Proteomes" id="UP001321749">
    <property type="component" value="Unassembled WGS sequence"/>
</dbReference>
<reference evidence="2" key="1">
    <citation type="journal article" date="2023" name="Mol. Phylogenet. Evol.">
        <title>Genome-scale phylogeny and comparative genomics of the fungal order Sordariales.</title>
        <authorList>
            <person name="Hensen N."/>
            <person name="Bonometti L."/>
            <person name="Westerberg I."/>
            <person name="Brannstrom I.O."/>
            <person name="Guillou S."/>
            <person name="Cros-Aarteil S."/>
            <person name="Calhoun S."/>
            <person name="Haridas S."/>
            <person name="Kuo A."/>
            <person name="Mondo S."/>
            <person name="Pangilinan J."/>
            <person name="Riley R."/>
            <person name="LaButti K."/>
            <person name="Andreopoulos B."/>
            <person name="Lipzen A."/>
            <person name="Chen C."/>
            <person name="Yan M."/>
            <person name="Daum C."/>
            <person name="Ng V."/>
            <person name="Clum A."/>
            <person name="Steindorff A."/>
            <person name="Ohm R.A."/>
            <person name="Martin F."/>
            <person name="Silar P."/>
            <person name="Natvig D.O."/>
            <person name="Lalanne C."/>
            <person name="Gautier V."/>
            <person name="Ament-Velasquez S.L."/>
            <person name="Kruys A."/>
            <person name="Hutchinson M.I."/>
            <person name="Powell A.J."/>
            <person name="Barry K."/>
            <person name="Miller A.N."/>
            <person name="Grigoriev I.V."/>
            <person name="Debuchy R."/>
            <person name="Gladieux P."/>
            <person name="Hiltunen Thoren M."/>
            <person name="Johannesson H."/>
        </authorList>
    </citation>
    <scope>NUCLEOTIDE SEQUENCE</scope>
    <source>
        <strain evidence="2">PSN324</strain>
    </source>
</reference>
<dbReference type="Pfam" id="PF14273">
    <property type="entry name" value="DUF4360"/>
    <property type="match status" value="1"/>
</dbReference>